<dbReference type="PANTHER" id="PTHR31793:SF27">
    <property type="entry name" value="NOVEL THIOESTERASE SUPERFAMILY DOMAIN AND SAPOSIN A-TYPE DOMAIN CONTAINING PROTEIN (0610012H03RIK)"/>
    <property type="match status" value="1"/>
</dbReference>
<dbReference type="Gene3D" id="3.10.129.10">
    <property type="entry name" value="Hotdog Thioesterase"/>
    <property type="match status" value="1"/>
</dbReference>
<sequence length="142" mass="16281">METNEIEVYVRFSETDAAGHVNNTSYFLYLEEARTRFFNHNLRQDFNGREGLSLNNFILASTKCDYITQAYAGDILKVNTTVSHIGNKSFTFNHVITHADTKEEVVRATATMVSFNYSEQLSQPIPEEIRTHLQRNLVKEGV</sequence>
<dbReference type="Proteomes" id="UP000037854">
    <property type="component" value="Unassembled WGS sequence"/>
</dbReference>
<dbReference type="Pfam" id="PF13279">
    <property type="entry name" value="4HBT_2"/>
    <property type="match status" value="1"/>
</dbReference>
<dbReference type="PANTHER" id="PTHR31793">
    <property type="entry name" value="4-HYDROXYBENZOYL-COA THIOESTERASE FAMILY MEMBER"/>
    <property type="match status" value="1"/>
</dbReference>
<comment type="similarity">
    <text evidence="1">Belongs to the 4-hydroxybenzoyl-CoA thioesterase family.</text>
</comment>
<dbReference type="CDD" id="cd00586">
    <property type="entry name" value="4HBT"/>
    <property type="match status" value="1"/>
</dbReference>
<name>A0ABR5MNA2_9BACI</name>
<dbReference type="InterPro" id="IPR029069">
    <property type="entry name" value="HotDog_dom_sf"/>
</dbReference>
<accession>A0ABR5MNA2</accession>
<evidence type="ECO:0000256" key="2">
    <source>
        <dbReference type="ARBA" id="ARBA00022801"/>
    </source>
</evidence>
<organism evidence="3 4">
    <name type="scientific">Oceanobacillus caeni</name>
    <dbReference type="NCBI Taxonomy" id="405946"/>
    <lineage>
        <taxon>Bacteria</taxon>
        <taxon>Bacillati</taxon>
        <taxon>Bacillota</taxon>
        <taxon>Bacilli</taxon>
        <taxon>Bacillales</taxon>
        <taxon>Bacillaceae</taxon>
        <taxon>Oceanobacillus</taxon>
    </lineage>
</organism>
<evidence type="ECO:0000313" key="4">
    <source>
        <dbReference type="Proteomes" id="UP000037854"/>
    </source>
</evidence>
<dbReference type="SUPFAM" id="SSF54637">
    <property type="entry name" value="Thioesterase/thiol ester dehydrase-isomerase"/>
    <property type="match status" value="1"/>
</dbReference>
<keyword evidence="4" id="KW-1185">Reference proteome</keyword>
<evidence type="ECO:0008006" key="5">
    <source>
        <dbReference type="Google" id="ProtNLM"/>
    </source>
</evidence>
<gene>
    <name evidence="3" type="ORF">AFL42_01745</name>
</gene>
<dbReference type="EMBL" id="LGTK01000003">
    <property type="protein sequence ID" value="KPH78483.1"/>
    <property type="molecule type" value="Genomic_DNA"/>
</dbReference>
<protein>
    <recommendedName>
        <fullName evidence="5">Thioesterase</fullName>
    </recommendedName>
</protein>
<keyword evidence="2" id="KW-0378">Hydrolase</keyword>
<proteinExistence type="inferred from homology"/>
<reference evidence="3 4" key="1">
    <citation type="submission" date="2015-07" db="EMBL/GenBank/DDBJ databases">
        <title>High-quality draft genome sequence of Oceanobacillus caeni HM6, a bacillus isolated from a human feces.</title>
        <authorList>
            <person name="Kumar J."/>
            <person name="Verma M.K."/>
            <person name="Pandey R."/>
            <person name="Bhambi M."/>
            <person name="Chauhan N."/>
        </authorList>
    </citation>
    <scope>NUCLEOTIDE SEQUENCE [LARGE SCALE GENOMIC DNA]</scope>
    <source>
        <strain evidence="3 4">HM6</strain>
    </source>
</reference>
<evidence type="ECO:0000313" key="3">
    <source>
        <dbReference type="EMBL" id="KPH78483.1"/>
    </source>
</evidence>
<comment type="caution">
    <text evidence="3">The sequence shown here is derived from an EMBL/GenBank/DDBJ whole genome shotgun (WGS) entry which is preliminary data.</text>
</comment>
<dbReference type="InterPro" id="IPR050563">
    <property type="entry name" value="4-hydroxybenzoyl-CoA_TE"/>
</dbReference>
<evidence type="ECO:0000256" key="1">
    <source>
        <dbReference type="ARBA" id="ARBA00005953"/>
    </source>
</evidence>